<dbReference type="Proteomes" id="UP000785783">
    <property type="component" value="Unassembled WGS sequence"/>
</dbReference>
<comment type="pathway">
    <text evidence="1">Lipid metabolism.</text>
</comment>
<comment type="caution">
    <text evidence="6">The sequence shown here is derived from an EMBL/GenBank/DDBJ whole genome shotgun (WGS) entry which is preliminary data.</text>
</comment>
<keyword evidence="4" id="KW-0812">Transmembrane</keyword>
<gene>
    <name evidence="6" type="ORF">ISQ19_00300</name>
</gene>
<evidence type="ECO:0000313" key="7">
    <source>
        <dbReference type="Proteomes" id="UP000785783"/>
    </source>
</evidence>
<dbReference type="GO" id="GO:0003841">
    <property type="term" value="F:1-acylglycerol-3-phosphate O-acyltransferase activity"/>
    <property type="evidence" value="ECO:0007669"/>
    <property type="project" value="TreeGrafter"/>
</dbReference>
<dbReference type="AlphaFoldDB" id="A0A937HIN5"/>
<dbReference type="SMART" id="SM00563">
    <property type="entry name" value="PlsC"/>
    <property type="match status" value="1"/>
</dbReference>
<organism evidence="6 7">
    <name type="scientific">PS1 clade bacterium</name>
    <dbReference type="NCBI Taxonomy" id="2175152"/>
    <lineage>
        <taxon>Bacteria</taxon>
        <taxon>Pseudomonadati</taxon>
        <taxon>Pseudomonadota</taxon>
        <taxon>Alphaproteobacteria</taxon>
        <taxon>PS1 clade</taxon>
    </lineage>
</organism>
<dbReference type="CDD" id="cd07988">
    <property type="entry name" value="LPLAT_ABO13168-like"/>
    <property type="match status" value="1"/>
</dbReference>
<feature type="domain" description="Phospholipid/glycerol acyltransferase" evidence="5">
    <location>
        <begin position="40"/>
        <end position="152"/>
    </location>
</feature>
<protein>
    <submittedName>
        <fullName evidence="6">Lysophospholipid acyltransferase family protein</fullName>
    </submittedName>
</protein>
<dbReference type="GO" id="GO:0006654">
    <property type="term" value="P:phosphatidic acid biosynthetic process"/>
    <property type="evidence" value="ECO:0007669"/>
    <property type="project" value="TreeGrafter"/>
</dbReference>
<dbReference type="SUPFAM" id="SSF69593">
    <property type="entry name" value="Glycerol-3-phosphate (1)-acyltransferase"/>
    <property type="match status" value="1"/>
</dbReference>
<sequence length="201" mass="22386">MTIFNTPILSSLLKLIAWGVLLIIGWRPGPTIPKEIPKCIVVAAPHTSNWDFGLFLPLVFALNLHVRVLIKHTLFIGPVGWFLRYCGGIPIDRRSARDYVSQMAEQFEKNDIFHLVVTPEGTRSPRTRWKTGFYNMAVAAKVPIILAGIDCDKKSVGVNRIMHPSGDLEADMAEIYAFFDGVRGVRPENYASPNKPAPDAS</sequence>
<reference evidence="6" key="1">
    <citation type="submission" date="2020-10" db="EMBL/GenBank/DDBJ databases">
        <title>Microbiome of the Black Sea water column analyzed by genome centric metagenomics.</title>
        <authorList>
            <person name="Cabello-Yeves P.J."/>
            <person name="Callieri C."/>
            <person name="Picazo A."/>
            <person name="Mehrshad M."/>
            <person name="Haro-Moreno J.M."/>
            <person name="Roda-Garcia J."/>
            <person name="Dzembekova N."/>
            <person name="Slabakova V."/>
            <person name="Slabakova N."/>
            <person name="Moncheva S."/>
            <person name="Rodriguez-Valera F."/>
        </authorList>
    </citation>
    <scope>NUCLEOTIDE SEQUENCE</scope>
    <source>
        <strain evidence="6">BS307-5m-G5</strain>
    </source>
</reference>
<keyword evidence="4" id="KW-0472">Membrane</keyword>
<keyword evidence="2" id="KW-0808">Transferase</keyword>
<dbReference type="InterPro" id="IPR002123">
    <property type="entry name" value="Plipid/glycerol_acylTrfase"/>
</dbReference>
<dbReference type="Pfam" id="PF01553">
    <property type="entry name" value="Acyltransferase"/>
    <property type="match status" value="1"/>
</dbReference>
<evidence type="ECO:0000256" key="4">
    <source>
        <dbReference type="SAM" id="Phobius"/>
    </source>
</evidence>
<dbReference type="PANTHER" id="PTHR10434:SF9">
    <property type="entry name" value="PHOSPHOLIPID_GLYCEROL ACYLTRANSFERASE DOMAIN-CONTAINING PROTEIN"/>
    <property type="match status" value="1"/>
</dbReference>
<keyword evidence="4" id="KW-1133">Transmembrane helix</keyword>
<evidence type="ECO:0000259" key="5">
    <source>
        <dbReference type="SMART" id="SM00563"/>
    </source>
</evidence>
<evidence type="ECO:0000313" key="6">
    <source>
        <dbReference type="EMBL" id="MBL6761118.1"/>
    </source>
</evidence>
<proteinExistence type="predicted"/>
<name>A0A937HIN5_9PROT</name>
<keyword evidence="3 6" id="KW-0012">Acyltransferase</keyword>
<dbReference type="EMBL" id="JADHOK010000002">
    <property type="protein sequence ID" value="MBL6761118.1"/>
    <property type="molecule type" value="Genomic_DNA"/>
</dbReference>
<evidence type="ECO:0000256" key="3">
    <source>
        <dbReference type="ARBA" id="ARBA00023315"/>
    </source>
</evidence>
<accession>A0A937HIN5</accession>
<dbReference type="PANTHER" id="PTHR10434">
    <property type="entry name" value="1-ACYL-SN-GLYCEROL-3-PHOSPHATE ACYLTRANSFERASE"/>
    <property type="match status" value="1"/>
</dbReference>
<feature type="transmembrane region" description="Helical" evidence="4">
    <location>
        <begin position="6"/>
        <end position="26"/>
    </location>
</feature>
<evidence type="ECO:0000256" key="2">
    <source>
        <dbReference type="ARBA" id="ARBA00022679"/>
    </source>
</evidence>
<evidence type="ECO:0000256" key="1">
    <source>
        <dbReference type="ARBA" id="ARBA00005189"/>
    </source>
</evidence>